<dbReference type="PANTHER" id="PTHR11743:SF70">
    <property type="entry name" value="GH26960P-RELATED"/>
    <property type="match status" value="1"/>
</dbReference>
<dbReference type="Pfam" id="PF01459">
    <property type="entry name" value="Porin_3"/>
    <property type="match status" value="1"/>
</dbReference>
<reference evidence="11" key="1">
    <citation type="submission" date="2020-10" db="EMBL/GenBank/DDBJ databases">
        <authorList>
            <person name="Kikuchi T."/>
        </authorList>
    </citation>
    <scope>NUCLEOTIDE SEQUENCE</scope>
    <source>
        <strain evidence="11">NKZ352</strain>
    </source>
</reference>
<comment type="subcellular location">
    <subcellularLocation>
        <location evidence="1">Mitochondrion outer membrane</location>
    </subcellularLocation>
</comment>
<gene>
    <name evidence="11" type="ORF">CAUJ_LOCUS10119</name>
</gene>
<keyword evidence="3" id="KW-0813">Transport</keyword>
<comment type="caution">
    <text evidence="11">The sequence shown here is derived from an EMBL/GenBank/DDBJ whole genome shotgun (WGS) entry which is preliminary data.</text>
</comment>
<dbReference type="AlphaFoldDB" id="A0A8S1HLN1"/>
<evidence type="ECO:0000256" key="8">
    <source>
        <dbReference type="ARBA" id="ARBA00023114"/>
    </source>
</evidence>
<protein>
    <recommendedName>
        <fullName evidence="13">Voltage-dependent anion-selective channel protein 3</fullName>
    </recommendedName>
</protein>
<dbReference type="PRINTS" id="PR00185">
    <property type="entry name" value="EUKARYTPORIN"/>
</dbReference>
<dbReference type="EMBL" id="CAJGYM010000042">
    <property type="protein sequence ID" value="CAD6194200.1"/>
    <property type="molecule type" value="Genomic_DNA"/>
</dbReference>
<evidence type="ECO:0008006" key="13">
    <source>
        <dbReference type="Google" id="ProtNLM"/>
    </source>
</evidence>
<comment type="similarity">
    <text evidence="2">Belongs to the eukaryotic mitochondrial porin family.</text>
</comment>
<evidence type="ECO:0000256" key="5">
    <source>
        <dbReference type="ARBA" id="ARBA00022692"/>
    </source>
</evidence>
<sequence>MQQRQKFKLPPRRRRLKKRHLLADSRNSTFCRVRGAAATRLSACASHFAHSFAAGLLQGHCTCLKAFQCPFKFATMAPPTFADLGKSAKDLFNKGYNFGFIKVDTTTRAGDAKEVEFKTAAAHNLGSGKLGGNLDVKYKIPQYGVTLTEKWNTENQLGTVIEVNEQFGRGLKLTLDSLYAPHAGKRSGKLKADWALPTARITADVALTSAPVINAAGVFAREGWLFGANATFDTSTNKLASTSLAFGHSTASYTLHSFVVNSTDFGASLYHKVAPNVELGTQLGWKVGGNGADFALAAKYSPNRDVTLRGKLNNSSQVAVAATHSLSPALKLTLSTQFNLATNDAHKFGLGLEFEQ</sequence>
<dbReference type="GO" id="GO:0005741">
    <property type="term" value="C:mitochondrial outer membrane"/>
    <property type="evidence" value="ECO:0007669"/>
    <property type="project" value="UniProtKB-SubCell"/>
</dbReference>
<dbReference type="InterPro" id="IPR027246">
    <property type="entry name" value="Porin_Euk/Tom40"/>
</dbReference>
<dbReference type="GO" id="GO:0008308">
    <property type="term" value="F:voltage-gated monoatomic anion channel activity"/>
    <property type="evidence" value="ECO:0007669"/>
    <property type="project" value="InterPro"/>
</dbReference>
<keyword evidence="5" id="KW-0812">Transmembrane</keyword>
<evidence type="ECO:0000256" key="9">
    <source>
        <dbReference type="ARBA" id="ARBA00023128"/>
    </source>
</evidence>
<dbReference type="Gene3D" id="2.40.160.10">
    <property type="entry name" value="Porin"/>
    <property type="match status" value="1"/>
</dbReference>
<dbReference type="OrthoDB" id="7827681at2759"/>
<keyword evidence="6" id="KW-1000">Mitochondrion outer membrane</keyword>
<evidence type="ECO:0000256" key="4">
    <source>
        <dbReference type="ARBA" id="ARBA00022452"/>
    </source>
</evidence>
<name>A0A8S1HLN1_9PELO</name>
<evidence type="ECO:0000256" key="10">
    <source>
        <dbReference type="ARBA" id="ARBA00023136"/>
    </source>
</evidence>
<keyword evidence="10" id="KW-0472">Membrane</keyword>
<evidence type="ECO:0000256" key="3">
    <source>
        <dbReference type="ARBA" id="ARBA00022448"/>
    </source>
</evidence>
<evidence type="ECO:0000313" key="11">
    <source>
        <dbReference type="EMBL" id="CAD6194200.1"/>
    </source>
</evidence>
<keyword evidence="8" id="KW-0626">Porin</keyword>
<dbReference type="GO" id="GO:0015288">
    <property type="term" value="F:porin activity"/>
    <property type="evidence" value="ECO:0007669"/>
    <property type="project" value="UniProtKB-KW"/>
</dbReference>
<proteinExistence type="inferred from homology"/>
<evidence type="ECO:0000256" key="1">
    <source>
        <dbReference type="ARBA" id="ARBA00004294"/>
    </source>
</evidence>
<dbReference type="FunFam" id="2.40.160.10:FF:000012">
    <property type="entry name" value="Voltage-dependent anion-selective channel"/>
    <property type="match status" value="1"/>
</dbReference>
<dbReference type="Proteomes" id="UP000835052">
    <property type="component" value="Unassembled WGS sequence"/>
</dbReference>
<accession>A0A8S1HLN1</accession>
<keyword evidence="4" id="KW-1134">Transmembrane beta strand</keyword>
<dbReference type="CDD" id="cd07306">
    <property type="entry name" value="Porin3_VDAC"/>
    <property type="match status" value="1"/>
</dbReference>
<dbReference type="InterPro" id="IPR001925">
    <property type="entry name" value="Porin_Euk"/>
</dbReference>
<organism evidence="11 12">
    <name type="scientific">Caenorhabditis auriculariae</name>
    <dbReference type="NCBI Taxonomy" id="2777116"/>
    <lineage>
        <taxon>Eukaryota</taxon>
        <taxon>Metazoa</taxon>
        <taxon>Ecdysozoa</taxon>
        <taxon>Nematoda</taxon>
        <taxon>Chromadorea</taxon>
        <taxon>Rhabditida</taxon>
        <taxon>Rhabditina</taxon>
        <taxon>Rhabditomorpha</taxon>
        <taxon>Rhabditoidea</taxon>
        <taxon>Rhabditidae</taxon>
        <taxon>Peloderinae</taxon>
        <taxon>Caenorhabditis</taxon>
    </lineage>
</organism>
<evidence type="ECO:0000256" key="7">
    <source>
        <dbReference type="ARBA" id="ARBA00023065"/>
    </source>
</evidence>
<keyword evidence="12" id="KW-1185">Reference proteome</keyword>
<dbReference type="InterPro" id="IPR023614">
    <property type="entry name" value="Porin_dom_sf"/>
</dbReference>
<keyword evidence="7" id="KW-0406">Ion transport</keyword>
<keyword evidence="9" id="KW-0496">Mitochondrion</keyword>
<evidence type="ECO:0000256" key="6">
    <source>
        <dbReference type="ARBA" id="ARBA00022787"/>
    </source>
</evidence>
<dbReference type="PANTHER" id="PTHR11743">
    <property type="entry name" value="VOLTAGE-DEPENDENT ANION-SELECTIVE CHANNEL"/>
    <property type="match status" value="1"/>
</dbReference>
<evidence type="ECO:0000313" key="12">
    <source>
        <dbReference type="Proteomes" id="UP000835052"/>
    </source>
</evidence>
<evidence type="ECO:0000256" key="2">
    <source>
        <dbReference type="ARBA" id="ARBA00007780"/>
    </source>
</evidence>
<dbReference type="GO" id="GO:0046930">
    <property type="term" value="C:pore complex"/>
    <property type="evidence" value="ECO:0007669"/>
    <property type="project" value="UniProtKB-KW"/>
</dbReference>